<comment type="caution">
    <text evidence="1">The sequence shown here is derived from an EMBL/GenBank/DDBJ whole genome shotgun (WGS) entry which is preliminary data.</text>
</comment>
<keyword evidence="2" id="KW-1185">Reference proteome</keyword>
<dbReference type="Proteomes" id="UP001597227">
    <property type="component" value="Unassembled WGS sequence"/>
</dbReference>
<proteinExistence type="predicted"/>
<protein>
    <submittedName>
        <fullName evidence="1">Uncharacterized protein</fullName>
    </submittedName>
</protein>
<gene>
    <name evidence="1" type="ORF">ACFSFW_05505</name>
</gene>
<evidence type="ECO:0000313" key="2">
    <source>
        <dbReference type="Proteomes" id="UP001597227"/>
    </source>
</evidence>
<evidence type="ECO:0000313" key="1">
    <source>
        <dbReference type="EMBL" id="MFD1778116.1"/>
    </source>
</evidence>
<reference evidence="2" key="1">
    <citation type="journal article" date="2019" name="Int. J. Syst. Evol. Microbiol.">
        <title>The Global Catalogue of Microorganisms (GCM) 10K type strain sequencing project: providing services to taxonomists for standard genome sequencing and annotation.</title>
        <authorList>
            <consortium name="The Broad Institute Genomics Platform"/>
            <consortium name="The Broad Institute Genome Sequencing Center for Infectious Disease"/>
            <person name="Wu L."/>
            <person name="Ma J."/>
        </authorList>
    </citation>
    <scope>NUCLEOTIDE SEQUENCE [LARGE SCALE GENOMIC DNA]</scope>
    <source>
        <strain evidence="2">CCUG 15531</strain>
    </source>
</reference>
<dbReference type="RefSeq" id="WP_309099527.1">
    <property type="nucleotide sequence ID" value="NZ_JBHUEK010000007.1"/>
</dbReference>
<name>A0ABW4MKJ8_9BACI</name>
<dbReference type="EMBL" id="JBHUEK010000007">
    <property type="protein sequence ID" value="MFD1778116.1"/>
    <property type="molecule type" value="Genomic_DNA"/>
</dbReference>
<accession>A0ABW4MKJ8</accession>
<sequence>MKKDEHLKNQVLYITNPAYDALHSENLLEDHDDEIDREQLSLLNREL</sequence>
<organism evidence="1 2">
    <name type="scientific">Fredinandcohnia salidurans</name>
    <dbReference type="NCBI Taxonomy" id="2595041"/>
    <lineage>
        <taxon>Bacteria</taxon>
        <taxon>Bacillati</taxon>
        <taxon>Bacillota</taxon>
        <taxon>Bacilli</taxon>
        <taxon>Bacillales</taxon>
        <taxon>Bacillaceae</taxon>
        <taxon>Fredinandcohnia</taxon>
    </lineage>
</organism>